<gene>
    <name evidence="1" type="ORF">QWF21_12395</name>
</gene>
<keyword evidence="2" id="KW-1185">Reference proteome</keyword>
<organism evidence="1 2">
    <name type="scientific">Alkalimonas mucilaginosa</name>
    <dbReference type="NCBI Taxonomy" id="3057676"/>
    <lineage>
        <taxon>Bacteria</taxon>
        <taxon>Pseudomonadati</taxon>
        <taxon>Pseudomonadota</taxon>
        <taxon>Gammaproteobacteria</taxon>
        <taxon>Alkalimonas</taxon>
    </lineage>
</organism>
<proteinExistence type="predicted"/>
<name>A0ABU7JIX9_9GAMM</name>
<comment type="caution">
    <text evidence="1">The sequence shown here is derived from an EMBL/GenBank/DDBJ whole genome shotgun (WGS) entry which is preliminary data.</text>
</comment>
<reference evidence="1 2" key="1">
    <citation type="submission" date="2023-06" db="EMBL/GenBank/DDBJ databases">
        <title>Alkalimonas sp., MEB004 an alkaliphilic bacterium isolated from Lonar Lake, India.</title>
        <authorList>
            <person name="Joshi A."/>
            <person name="Thite S."/>
        </authorList>
    </citation>
    <scope>NUCLEOTIDE SEQUENCE [LARGE SCALE GENOMIC DNA]</scope>
    <source>
        <strain evidence="1 2">MEB004</strain>
    </source>
</reference>
<sequence>MKLLSIAGKTAKAILLHLAIKYAAELLVKNVIAAAERAAARTETDIDDQVVAALKAEQHVIIRLINQTIKE</sequence>
<evidence type="ECO:0000313" key="2">
    <source>
        <dbReference type="Proteomes" id="UP001339167"/>
    </source>
</evidence>
<accession>A0ABU7JIX9</accession>
<protein>
    <submittedName>
        <fullName evidence="1">Uncharacterized protein</fullName>
    </submittedName>
</protein>
<evidence type="ECO:0000313" key="1">
    <source>
        <dbReference type="EMBL" id="MEE2025045.1"/>
    </source>
</evidence>
<dbReference type="EMBL" id="JAUGZK010000009">
    <property type="protein sequence ID" value="MEE2025045.1"/>
    <property type="molecule type" value="Genomic_DNA"/>
</dbReference>
<dbReference type="Proteomes" id="UP001339167">
    <property type="component" value="Unassembled WGS sequence"/>
</dbReference>
<dbReference type="RefSeq" id="WP_330088367.1">
    <property type="nucleotide sequence ID" value="NZ_JAUGZK010000009.1"/>
</dbReference>